<keyword evidence="2" id="KW-1185">Reference proteome</keyword>
<evidence type="ECO:0000313" key="2">
    <source>
        <dbReference type="Proteomes" id="UP000274327"/>
    </source>
</evidence>
<evidence type="ECO:0000313" key="1">
    <source>
        <dbReference type="EMBL" id="RRR17219.1"/>
    </source>
</evidence>
<accession>A0A426SGG1</accession>
<reference evidence="1 2" key="1">
    <citation type="submission" date="2018-07" db="EMBL/GenBank/DDBJ databases">
        <title>Brachybacteriurn paraconglorneratum KCTC 9916.</title>
        <authorList>
            <person name="Li Y."/>
        </authorList>
    </citation>
    <scope>NUCLEOTIDE SEQUENCE [LARGE SCALE GENOMIC DNA]</scope>
    <source>
        <strain evidence="1 2">KCTC 9916</strain>
    </source>
</reference>
<evidence type="ECO:0008006" key="3">
    <source>
        <dbReference type="Google" id="ProtNLM"/>
    </source>
</evidence>
<dbReference type="Proteomes" id="UP000274327">
    <property type="component" value="Unassembled WGS sequence"/>
</dbReference>
<organism evidence="1 2">
    <name type="scientific">Brachybacterium paraconglomeratum</name>
    <dbReference type="NCBI Taxonomy" id="173362"/>
    <lineage>
        <taxon>Bacteria</taxon>
        <taxon>Bacillati</taxon>
        <taxon>Actinomycetota</taxon>
        <taxon>Actinomycetes</taxon>
        <taxon>Micrococcales</taxon>
        <taxon>Dermabacteraceae</taxon>
        <taxon>Brachybacterium</taxon>
    </lineage>
</organism>
<proteinExistence type="predicted"/>
<dbReference type="InterPro" id="IPR029044">
    <property type="entry name" value="Nucleotide-diphossugar_trans"/>
</dbReference>
<sequence length="283" mass="32241">MRDQRVCLVSGGDEVRLRSYVNHQIYAQEHGLDYRLEIGLGEGVTNKFFYKTTILRRILPRYDWIAWIDDDAFFTDFARDTIGELVEAAESEGKFLVVAEGPKEPNGFWSRINTGVILLKNDIRGEQLLDRMWSADLGAVRAWWDDTRDGVFTGGDQDQMWWVLQETGLISDTTVVGHRELNSRGHYYESSLSDAAVMHFCGHRDKPLGIARFAERFGVGHELVPEDLLDKYSVTVRSPMSGVERSGRALRQEAIGRAKPYLKPLVVRWRNCSRGRAGTGEAW</sequence>
<dbReference type="Gene3D" id="3.90.550.10">
    <property type="entry name" value="Spore Coat Polysaccharide Biosynthesis Protein SpsA, Chain A"/>
    <property type="match status" value="1"/>
</dbReference>
<gene>
    <name evidence="1" type="ORF">DS079_15245</name>
</gene>
<protein>
    <recommendedName>
        <fullName evidence="3">Galactosyl transferase GMA12/MNN10 family protein</fullName>
    </recommendedName>
</protein>
<name>A0A426SGG1_9MICO</name>
<dbReference type="SUPFAM" id="SSF53448">
    <property type="entry name" value="Nucleotide-diphospho-sugar transferases"/>
    <property type="match status" value="1"/>
</dbReference>
<comment type="caution">
    <text evidence="1">The sequence shown here is derived from an EMBL/GenBank/DDBJ whole genome shotgun (WGS) entry which is preliminary data.</text>
</comment>
<dbReference type="EMBL" id="QOCI01000015">
    <property type="protein sequence ID" value="RRR17219.1"/>
    <property type="molecule type" value="Genomic_DNA"/>
</dbReference>
<dbReference type="AlphaFoldDB" id="A0A426SGG1"/>